<dbReference type="AlphaFoldDB" id="A0AAV4NR36"/>
<evidence type="ECO:0000313" key="3">
    <source>
        <dbReference type="Proteomes" id="UP001054945"/>
    </source>
</evidence>
<name>A0AAV4NR36_CAEEX</name>
<evidence type="ECO:0000256" key="1">
    <source>
        <dbReference type="SAM" id="MobiDB-lite"/>
    </source>
</evidence>
<organism evidence="2 3">
    <name type="scientific">Caerostris extrusa</name>
    <name type="common">Bark spider</name>
    <name type="synonym">Caerostris bankana</name>
    <dbReference type="NCBI Taxonomy" id="172846"/>
    <lineage>
        <taxon>Eukaryota</taxon>
        <taxon>Metazoa</taxon>
        <taxon>Ecdysozoa</taxon>
        <taxon>Arthropoda</taxon>
        <taxon>Chelicerata</taxon>
        <taxon>Arachnida</taxon>
        <taxon>Araneae</taxon>
        <taxon>Araneomorphae</taxon>
        <taxon>Entelegynae</taxon>
        <taxon>Araneoidea</taxon>
        <taxon>Araneidae</taxon>
        <taxon>Caerostris</taxon>
    </lineage>
</organism>
<accession>A0AAV4NR36</accession>
<keyword evidence="3" id="KW-1185">Reference proteome</keyword>
<feature type="compositionally biased region" description="Polar residues" evidence="1">
    <location>
        <begin position="61"/>
        <end position="72"/>
    </location>
</feature>
<dbReference type="EMBL" id="BPLR01003679">
    <property type="protein sequence ID" value="GIX87430.1"/>
    <property type="molecule type" value="Genomic_DNA"/>
</dbReference>
<gene>
    <name evidence="2" type="ORF">CEXT_404971</name>
</gene>
<reference evidence="2 3" key="1">
    <citation type="submission" date="2021-06" db="EMBL/GenBank/DDBJ databases">
        <title>Caerostris extrusa draft genome.</title>
        <authorList>
            <person name="Kono N."/>
            <person name="Arakawa K."/>
        </authorList>
    </citation>
    <scope>NUCLEOTIDE SEQUENCE [LARGE SCALE GENOMIC DNA]</scope>
</reference>
<sequence>MVKLLISLSFIRNSLHNRLKYRNPGILNSKLDETLNDSKVVLASRPTDSQIHHPIQATVHKASSSTKTSIRATKSSKTEKSKLSTSSPLHISSIKSELTEFVSCPQTLPDYELGI</sequence>
<feature type="region of interest" description="Disordered" evidence="1">
    <location>
        <begin position="53"/>
        <end position="87"/>
    </location>
</feature>
<comment type="caution">
    <text evidence="2">The sequence shown here is derived from an EMBL/GenBank/DDBJ whole genome shotgun (WGS) entry which is preliminary data.</text>
</comment>
<evidence type="ECO:0000313" key="2">
    <source>
        <dbReference type="EMBL" id="GIX87430.1"/>
    </source>
</evidence>
<protein>
    <submittedName>
        <fullName evidence="2">Uncharacterized protein</fullName>
    </submittedName>
</protein>
<dbReference type="Proteomes" id="UP001054945">
    <property type="component" value="Unassembled WGS sequence"/>
</dbReference>
<proteinExistence type="predicted"/>